<evidence type="ECO:0000313" key="14">
    <source>
        <dbReference type="Proteomes" id="UP000195602"/>
    </source>
</evidence>
<evidence type="ECO:0000313" key="13">
    <source>
        <dbReference type="EMBL" id="OVF11229.1"/>
    </source>
</evidence>
<dbReference type="Pfam" id="PF01699">
    <property type="entry name" value="Na_Ca_ex"/>
    <property type="match status" value="2"/>
</dbReference>
<feature type="transmembrane region" description="Helical" evidence="10">
    <location>
        <begin position="563"/>
        <end position="587"/>
    </location>
</feature>
<feature type="compositionally biased region" description="Basic and acidic residues" evidence="9">
    <location>
        <begin position="350"/>
        <end position="361"/>
    </location>
</feature>
<keyword evidence="6 10" id="KW-1133">Transmembrane helix</keyword>
<keyword evidence="7" id="KW-0406">Ion transport</keyword>
<evidence type="ECO:0000259" key="11">
    <source>
        <dbReference type="Pfam" id="PF01699"/>
    </source>
</evidence>
<dbReference type="Proteomes" id="UP000195602">
    <property type="component" value="Unassembled WGS sequence"/>
</dbReference>
<feature type="domain" description="Inner membrane component" evidence="12">
    <location>
        <begin position="245"/>
        <end position="300"/>
    </location>
</feature>
<comment type="caution">
    <text evidence="13">The sequence shown here is derived from an EMBL/GenBank/DDBJ whole genome shotgun (WGS) entry which is preliminary data.</text>
</comment>
<dbReference type="GO" id="GO:0012505">
    <property type="term" value="C:endomembrane system"/>
    <property type="evidence" value="ECO:0007669"/>
    <property type="project" value="UniProtKB-SubCell"/>
</dbReference>
<keyword evidence="3" id="KW-0813">Transport</keyword>
<evidence type="ECO:0000256" key="5">
    <source>
        <dbReference type="ARBA" id="ARBA00022692"/>
    </source>
</evidence>
<reference evidence="13 14" key="1">
    <citation type="submission" date="2017-04" db="EMBL/GenBank/DDBJ databases">
        <title>Draft genome of the yeast Clavispora lusitaniae type strain CBS 6936.</title>
        <authorList>
            <person name="Durrens P."/>
            <person name="Klopp C."/>
            <person name="Biteau N."/>
            <person name="Fitton-Ouhabi V."/>
            <person name="Dementhon K."/>
            <person name="Accoceberry I."/>
            <person name="Sherman D.J."/>
            <person name="Noel T."/>
        </authorList>
    </citation>
    <scope>NUCLEOTIDE SEQUENCE [LARGE SCALE GENOMIC DNA]</scope>
    <source>
        <strain evidence="13 14">CBS 6936</strain>
    </source>
</reference>
<feature type="transmembrane region" description="Helical" evidence="10">
    <location>
        <begin position="964"/>
        <end position="983"/>
    </location>
</feature>
<dbReference type="FunFam" id="1.20.1420.30:FF:000014">
    <property type="entry name" value="Cation/H+ exchanger protein 2"/>
    <property type="match status" value="1"/>
</dbReference>
<feature type="region of interest" description="Disordered" evidence="9">
    <location>
        <begin position="1"/>
        <end position="53"/>
    </location>
</feature>
<evidence type="ECO:0000256" key="7">
    <source>
        <dbReference type="ARBA" id="ARBA00023065"/>
    </source>
</evidence>
<protein>
    <submittedName>
        <fullName evidence="13">Low affinity vacuolar monovalent cation/H(+) antiporter</fullName>
    </submittedName>
</protein>
<keyword evidence="4" id="KW-0597">Phosphoprotein</keyword>
<keyword evidence="5 10" id="KW-0812">Transmembrane</keyword>
<feature type="transmembrane region" description="Helical" evidence="10">
    <location>
        <begin position="905"/>
        <end position="924"/>
    </location>
</feature>
<dbReference type="Gene3D" id="1.20.1420.30">
    <property type="entry name" value="NCX, central ion-binding region"/>
    <property type="match status" value="2"/>
</dbReference>
<feature type="domain" description="Sodium/calcium exchanger membrane region" evidence="11">
    <location>
        <begin position="834"/>
        <end position="982"/>
    </location>
</feature>
<evidence type="ECO:0000256" key="9">
    <source>
        <dbReference type="SAM" id="MobiDB-lite"/>
    </source>
</evidence>
<feature type="region of interest" description="Disordered" evidence="9">
    <location>
        <begin position="165"/>
        <end position="184"/>
    </location>
</feature>
<feature type="compositionally biased region" description="Polar residues" evidence="9">
    <location>
        <begin position="780"/>
        <end position="810"/>
    </location>
</feature>
<feature type="transmembrane region" description="Helical" evidence="10">
    <location>
        <begin position="836"/>
        <end position="853"/>
    </location>
</feature>
<name>A0AA91Q4N0_CLALS</name>
<dbReference type="InterPro" id="IPR004713">
    <property type="entry name" value="CaH_exchang"/>
</dbReference>
<dbReference type="InterPro" id="IPR044880">
    <property type="entry name" value="NCX_ion-bd_dom_sf"/>
</dbReference>
<dbReference type="EMBL" id="LYUB02000001">
    <property type="protein sequence ID" value="OVF11229.1"/>
    <property type="molecule type" value="Genomic_DNA"/>
</dbReference>
<evidence type="ECO:0000259" key="12">
    <source>
        <dbReference type="Pfam" id="PF03733"/>
    </source>
</evidence>
<dbReference type="GO" id="GO:0006874">
    <property type="term" value="P:intracellular calcium ion homeostasis"/>
    <property type="evidence" value="ECO:0007669"/>
    <property type="project" value="TreeGrafter"/>
</dbReference>
<evidence type="ECO:0000256" key="4">
    <source>
        <dbReference type="ARBA" id="ARBA00022553"/>
    </source>
</evidence>
<feature type="transmembrane region" description="Helical" evidence="10">
    <location>
        <begin position="531"/>
        <end position="551"/>
    </location>
</feature>
<keyword evidence="8 10" id="KW-0472">Membrane</keyword>
<gene>
    <name evidence="13" type="ORF">A9F13_01g07139</name>
</gene>
<evidence type="ECO:0000256" key="10">
    <source>
        <dbReference type="SAM" id="Phobius"/>
    </source>
</evidence>
<dbReference type="PANTHER" id="PTHR31503">
    <property type="entry name" value="VACUOLAR CALCIUM ION TRANSPORTER"/>
    <property type="match status" value="1"/>
</dbReference>
<evidence type="ECO:0000256" key="8">
    <source>
        <dbReference type="ARBA" id="ARBA00023136"/>
    </source>
</evidence>
<evidence type="ECO:0000256" key="1">
    <source>
        <dbReference type="ARBA" id="ARBA00004127"/>
    </source>
</evidence>
<comment type="similarity">
    <text evidence="2">Belongs to the Ca(2+):cation antiporter (CaCA) (TC 2.A.19) family.</text>
</comment>
<dbReference type="GO" id="GO:0015369">
    <property type="term" value="F:calcium:proton antiporter activity"/>
    <property type="evidence" value="ECO:0007669"/>
    <property type="project" value="TreeGrafter"/>
</dbReference>
<feature type="transmembrane region" description="Helical" evidence="10">
    <location>
        <begin position="695"/>
        <end position="715"/>
    </location>
</feature>
<feature type="region of interest" description="Disordered" evidence="9">
    <location>
        <begin position="759"/>
        <end position="828"/>
    </location>
</feature>
<dbReference type="KEGG" id="clus:A9F13_01g07139"/>
<feature type="transmembrane region" description="Helical" evidence="10">
    <location>
        <begin position="631"/>
        <end position="651"/>
    </location>
</feature>
<feature type="transmembrane region" description="Helical" evidence="10">
    <location>
        <begin position="599"/>
        <end position="619"/>
    </location>
</feature>
<evidence type="ECO:0000256" key="6">
    <source>
        <dbReference type="ARBA" id="ARBA00022989"/>
    </source>
</evidence>
<feature type="transmembrane region" description="Helical" evidence="10">
    <location>
        <begin position="500"/>
        <end position="519"/>
    </location>
</feature>
<feature type="transmembrane region" description="Helical" evidence="10">
    <location>
        <begin position="873"/>
        <end position="898"/>
    </location>
</feature>
<dbReference type="InterPro" id="IPR004837">
    <property type="entry name" value="NaCa_Exmemb"/>
</dbReference>
<evidence type="ECO:0000256" key="2">
    <source>
        <dbReference type="ARBA" id="ARBA00008170"/>
    </source>
</evidence>
<feature type="compositionally biased region" description="Low complexity" evidence="9">
    <location>
        <begin position="764"/>
        <end position="779"/>
    </location>
</feature>
<accession>A0AA91Q4N0</accession>
<evidence type="ECO:0000256" key="3">
    <source>
        <dbReference type="ARBA" id="ARBA00022448"/>
    </source>
</evidence>
<feature type="compositionally biased region" description="Polar residues" evidence="9">
    <location>
        <begin position="174"/>
        <end position="184"/>
    </location>
</feature>
<comment type="subcellular location">
    <subcellularLocation>
        <location evidence="1">Endomembrane system</location>
        <topology evidence="1">Multi-pass membrane protein</topology>
    </subcellularLocation>
</comment>
<proteinExistence type="inferred from homology"/>
<dbReference type="InterPro" id="IPR005185">
    <property type="entry name" value="YccF"/>
</dbReference>
<organism evidence="13 14">
    <name type="scientific">Clavispora lusitaniae</name>
    <name type="common">Candida lusitaniae</name>
    <dbReference type="NCBI Taxonomy" id="36911"/>
    <lineage>
        <taxon>Eukaryota</taxon>
        <taxon>Fungi</taxon>
        <taxon>Dikarya</taxon>
        <taxon>Ascomycota</taxon>
        <taxon>Saccharomycotina</taxon>
        <taxon>Pichiomycetes</taxon>
        <taxon>Metschnikowiaceae</taxon>
        <taxon>Clavispora</taxon>
    </lineage>
</organism>
<dbReference type="PANTHER" id="PTHR31503:SF10">
    <property type="entry name" value="VNX1 PROTEIN"/>
    <property type="match status" value="1"/>
</dbReference>
<feature type="transmembrane region" description="Helical" evidence="10">
    <location>
        <begin position="936"/>
        <end position="957"/>
    </location>
</feature>
<dbReference type="Pfam" id="PF03733">
    <property type="entry name" value="YccF"/>
    <property type="match status" value="1"/>
</dbReference>
<sequence length="1009" mass="113389">MPTNGEVKSPKIISTGDSEQADRSLSIASGHASPASNPRTSKTKKIKARPLTKRLSNVGTPKLIFSVDDDVADKVVADFSDSPDELTKPEKRYLEGYHDALRHFYQQKKNSLEQLNHASTGEENPDGRQTSNLLEQVPPIEIREEHHPWEAEEGEEPLQLGDEDEAEGMEDAGSQHSTSSSETIESLNLRDRQIAINSTHPFGIKIWKPSIYKKNRSVATRAEEDIHDFDPRRPNGHIYWGVHVSNFLWSCTVGLFLYIICLLGSLLLFVLTGFAWHKQSRPYAKLLIKLGEYWLFPFGKFVLLNKDENYLEEDELDGRTISEFHQWRSQEEGRLFFAPPRRMTNSESRPLLKDHKGRPLRDAYSSLGDDQRAENAVDDDADNEEPTDIKLRLFGRGSWSSGRFLFYVFFYGVLQPILYIIAGLCWLFVFTIPITNLTSIMCDHLRRRPLALHFEKEKTYYEKIADPQRKRAYKHQSIILCTYRCCGLHYYKYTIDGTNIFFINLLVVVFFVIFDYFVFKESLGWEKWFTDASFIFCSCLFSIIPLAYFIGQAVASISAQSSMGVGAVINAFFSTIVEIFLYCVALNQKKAKLVEGSMIGSILGGVLLLPGLSMCGGALKRKTQRYNPRSAGVSSTMLLFAMVTMFAPSLFHQMYGSYEIRCKKGNSDKRDWSKCRFIQPPVSTDHLYYSVLRPFSILVALALFAAYVCGLFFTLRTHASLIWATNSHEQQAMQSKLYGGDLTSPSLISLDLNNSKVKPAVTDSQQPSSGVQQSPSVSSTRPSLRTGETSRTKVPTATRQPSHILLSTQPPKEDVEAAEEGGGHDAPNWSQKKSTVILLGATILYAIIAEILVDNVDAVLSHFPINPKFLGLTVFALVPNTTEFVNAISFAVSGNVALSMEIGSAYALQVVLIQIPSLVIYSIFKNFESVDKIFSLIFPRWDIIATLISIYLFTYIYAEGKSNYFKGVILILIYGVVLVGFYLDDVVAELDDGFVGSEHASVLLQLLSR</sequence>
<feature type="transmembrane region" description="Helical" evidence="10">
    <location>
        <begin position="417"/>
        <end position="438"/>
    </location>
</feature>
<feature type="transmembrane region" description="Helical" evidence="10">
    <location>
        <begin position="255"/>
        <end position="276"/>
    </location>
</feature>
<dbReference type="GO" id="GO:0005774">
    <property type="term" value="C:vacuolar membrane"/>
    <property type="evidence" value="ECO:0007669"/>
    <property type="project" value="UniProtKB-ARBA"/>
</dbReference>
<feature type="domain" description="Sodium/calcium exchanger membrane region" evidence="11">
    <location>
        <begin position="534"/>
        <end position="714"/>
    </location>
</feature>
<feature type="compositionally biased region" description="Basic residues" evidence="9">
    <location>
        <begin position="41"/>
        <end position="52"/>
    </location>
</feature>
<dbReference type="AlphaFoldDB" id="A0AA91Q4N0"/>
<feature type="region of interest" description="Disordered" evidence="9">
    <location>
        <begin position="341"/>
        <end position="365"/>
    </location>
</feature>